<dbReference type="RefSeq" id="WP_190221549.1">
    <property type="nucleotide sequence ID" value="NZ_BNBS01000003.1"/>
</dbReference>
<evidence type="ECO:0000313" key="2">
    <source>
        <dbReference type="Proteomes" id="UP001052739"/>
    </source>
</evidence>
<dbReference type="EMBL" id="BNDW01000102">
    <property type="protein sequence ID" value="GHI26110.1"/>
    <property type="molecule type" value="Genomic_DNA"/>
</dbReference>
<evidence type="ECO:0000313" key="1">
    <source>
        <dbReference type="EMBL" id="GHI26110.1"/>
    </source>
</evidence>
<dbReference type="Proteomes" id="UP001052739">
    <property type="component" value="Unassembled WGS sequence"/>
</dbReference>
<reference evidence="1" key="1">
    <citation type="submission" date="2024-05" db="EMBL/GenBank/DDBJ databases">
        <title>Whole genome shotgun sequence of Streptomyces hydrogenans NBRC 13475.</title>
        <authorList>
            <person name="Komaki H."/>
            <person name="Tamura T."/>
        </authorList>
    </citation>
    <scope>NUCLEOTIDE SEQUENCE</scope>
    <source>
        <strain evidence="1">NBRC 13475</strain>
    </source>
</reference>
<sequence>MSGELVERVRTALADAGFGPGSGLTAQSDGSAVIVSWHPDRLIRPTITAHADDPDVHAAAEISGIRSALDAALTSVFLAAGLVPLSHPEGFISVTAVRAASPAG</sequence>
<comment type="caution">
    <text evidence="1">The sequence shown here is derived from an EMBL/GenBank/DDBJ whole genome shotgun (WGS) entry which is preliminary data.</text>
</comment>
<name>A0ABQ3PM67_9ACTN</name>
<keyword evidence="2" id="KW-1185">Reference proteome</keyword>
<proteinExistence type="predicted"/>
<protein>
    <submittedName>
        <fullName evidence="1">Uncharacterized protein</fullName>
    </submittedName>
</protein>
<gene>
    <name evidence="1" type="ORF">Shyd_74810</name>
</gene>
<accession>A0ABQ3PM67</accession>
<organism evidence="1 2">
    <name type="scientific">Streptomyces hydrogenans</name>
    <dbReference type="NCBI Taxonomy" id="1873719"/>
    <lineage>
        <taxon>Bacteria</taxon>
        <taxon>Bacillati</taxon>
        <taxon>Actinomycetota</taxon>
        <taxon>Actinomycetes</taxon>
        <taxon>Kitasatosporales</taxon>
        <taxon>Streptomycetaceae</taxon>
        <taxon>Streptomyces</taxon>
    </lineage>
</organism>